<dbReference type="EMBL" id="AENT01000015">
    <property type="protein sequence ID" value="EFR42860.1"/>
    <property type="molecule type" value="Genomic_DNA"/>
</dbReference>
<proteinExistence type="predicted"/>
<organism evidence="2 3">
    <name type="scientific">Dialister micraerophilus UPII 345-E</name>
    <dbReference type="NCBI Taxonomy" id="910314"/>
    <lineage>
        <taxon>Bacteria</taxon>
        <taxon>Bacillati</taxon>
        <taxon>Bacillota</taxon>
        <taxon>Negativicutes</taxon>
        <taxon>Veillonellales</taxon>
        <taxon>Veillonellaceae</taxon>
        <taxon>Dialister</taxon>
    </lineage>
</organism>
<name>E4L8M4_9FIRM</name>
<feature type="transmembrane region" description="Helical" evidence="1">
    <location>
        <begin position="6"/>
        <end position="24"/>
    </location>
</feature>
<evidence type="ECO:0000313" key="2">
    <source>
        <dbReference type="EMBL" id="EFR42860.1"/>
    </source>
</evidence>
<keyword evidence="1" id="KW-1133">Transmembrane helix</keyword>
<comment type="caution">
    <text evidence="2">The sequence shown here is derived from an EMBL/GenBank/DDBJ whole genome shotgun (WGS) entry which is preliminary data.</text>
</comment>
<protein>
    <submittedName>
        <fullName evidence="2">Uncharacterized protein</fullName>
    </submittedName>
</protein>
<dbReference type="Proteomes" id="UP000004594">
    <property type="component" value="Unassembled WGS sequence"/>
</dbReference>
<evidence type="ECO:0000313" key="3">
    <source>
        <dbReference type="Proteomes" id="UP000004594"/>
    </source>
</evidence>
<keyword evidence="1" id="KW-0472">Membrane</keyword>
<keyword evidence="1" id="KW-0812">Transmembrane</keyword>
<dbReference type="RefSeq" id="WP_007554488.1">
    <property type="nucleotide sequence ID" value="NZ_AENT01000015.1"/>
</dbReference>
<dbReference type="AlphaFoldDB" id="E4L8M4"/>
<dbReference type="OrthoDB" id="8942458at2"/>
<sequence length="174" mass="19447">MKLKKIWIWSAIIAAVVLTILGMYGEDLSLLKRNEKTEETSYAYESGNMENSDSKAEVEKVYDAGMYLRSKPLKDPFHSEGIAKIDAEMKNGMNVKNTQTANLKYEHKERKNTPVPDLYGVAALGNSRKALLSYGSNTINAKEGDRVGDWTVVSIGDKTVELANNSERKILELK</sequence>
<reference evidence="2 3" key="1">
    <citation type="submission" date="2010-11" db="EMBL/GenBank/DDBJ databases">
        <authorList>
            <person name="Durkin A.S."/>
            <person name="Madupu R."/>
            <person name="Torralba M."/>
            <person name="Gillis M."/>
            <person name="Methe B."/>
            <person name="Sutton G."/>
            <person name="Nelson K.E."/>
        </authorList>
    </citation>
    <scope>NUCLEOTIDE SEQUENCE [LARGE SCALE GENOMIC DNA]</scope>
    <source>
        <strain evidence="2 3">UPII 345-E</strain>
    </source>
</reference>
<evidence type="ECO:0000256" key="1">
    <source>
        <dbReference type="SAM" id="Phobius"/>
    </source>
</evidence>
<accession>E4L8M4</accession>
<gene>
    <name evidence="2" type="ORF">HMPREF9220_0699</name>
</gene>